<reference evidence="3 4" key="1">
    <citation type="submission" date="2018-09" db="EMBL/GenBank/DDBJ databases">
        <title>Genomic investigation of the strawberry pathogen Phytophthora fragariae indicates pathogenicity is determined by transcriptional variation in three key races.</title>
        <authorList>
            <person name="Adams T.M."/>
            <person name="Armitage A.D."/>
            <person name="Sobczyk M.K."/>
            <person name="Bates H.J."/>
            <person name="Dunwell J.M."/>
            <person name="Nellist C.F."/>
            <person name="Harrison R.J."/>
        </authorList>
    </citation>
    <scope>NUCLEOTIDE SEQUENCE [LARGE SCALE GENOMIC DNA]</scope>
    <source>
        <strain evidence="3 4">SCRP249</strain>
    </source>
</reference>
<dbReference type="GO" id="GO:0019556">
    <property type="term" value="P:L-histidine catabolic process to glutamate and formamide"/>
    <property type="evidence" value="ECO:0007669"/>
    <property type="project" value="InterPro"/>
</dbReference>
<dbReference type="PANTHER" id="PTHR42752">
    <property type="entry name" value="IMIDAZOLONEPROPIONASE"/>
    <property type="match status" value="1"/>
</dbReference>
<dbReference type="Gene3D" id="3.20.20.140">
    <property type="entry name" value="Metal-dependent hydrolases"/>
    <property type="match status" value="2"/>
</dbReference>
<dbReference type="PANTHER" id="PTHR42752:SF1">
    <property type="entry name" value="IMIDAZOLONEPROPIONASE-RELATED"/>
    <property type="match status" value="1"/>
</dbReference>
<evidence type="ECO:0000313" key="3">
    <source>
        <dbReference type="EMBL" id="KAE8967943.1"/>
    </source>
</evidence>
<dbReference type="GO" id="GO:0050480">
    <property type="term" value="F:imidazolonepropionase activity"/>
    <property type="evidence" value="ECO:0007669"/>
    <property type="project" value="TreeGrafter"/>
</dbReference>
<dbReference type="SUPFAM" id="SSF51556">
    <property type="entry name" value="Metallo-dependent hydrolases"/>
    <property type="match status" value="1"/>
</dbReference>
<dbReference type="InterPro" id="IPR005920">
    <property type="entry name" value="HutI"/>
</dbReference>
<gene>
    <name evidence="3" type="ORF">PR001_g27943</name>
</gene>
<evidence type="ECO:0000256" key="2">
    <source>
        <dbReference type="ARBA" id="ARBA00022801"/>
    </source>
</evidence>
<accession>A0A6A3HHD6</accession>
<dbReference type="GO" id="GO:0005737">
    <property type="term" value="C:cytoplasm"/>
    <property type="evidence" value="ECO:0007669"/>
    <property type="project" value="InterPro"/>
</dbReference>
<dbReference type="AlphaFoldDB" id="A0A6A3HHD6"/>
<dbReference type="InterPro" id="IPR032466">
    <property type="entry name" value="Metal_Hydrolase"/>
</dbReference>
<keyword evidence="1" id="KW-0479">Metal-binding</keyword>
<dbReference type="EMBL" id="QXFV01004761">
    <property type="protein sequence ID" value="KAE8967943.1"/>
    <property type="molecule type" value="Genomic_DNA"/>
</dbReference>
<name>A0A6A3HHD6_9STRA</name>
<evidence type="ECO:0000313" key="4">
    <source>
        <dbReference type="Proteomes" id="UP000429607"/>
    </source>
</evidence>
<proteinExistence type="predicted"/>
<organism evidence="3 4">
    <name type="scientific">Phytophthora rubi</name>
    <dbReference type="NCBI Taxonomy" id="129364"/>
    <lineage>
        <taxon>Eukaryota</taxon>
        <taxon>Sar</taxon>
        <taxon>Stramenopiles</taxon>
        <taxon>Oomycota</taxon>
        <taxon>Peronosporomycetes</taxon>
        <taxon>Peronosporales</taxon>
        <taxon>Peronosporaceae</taxon>
        <taxon>Phytophthora</taxon>
    </lineage>
</organism>
<dbReference type="GO" id="GO:0046872">
    <property type="term" value="F:metal ion binding"/>
    <property type="evidence" value="ECO:0007669"/>
    <property type="project" value="UniProtKB-KW"/>
</dbReference>
<evidence type="ECO:0000256" key="1">
    <source>
        <dbReference type="ARBA" id="ARBA00022723"/>
    </source>
</evidence>
<keyword evidence="2" id="KW-0378">Hydrolase</keyword>
<sequence length="172" mass="19184">MRHACSHYIYYWVPTFQVCRSAAADFAVDSNPRTNSCAHWLSNGVELVSTASGGSMNTTVRHTTTSPMAELSALLRTQLDRMLRCGTTPIDTKSGYGLETDTELKAKEDGIISPEFMDVFHEKGVFEHIGTHRVLEAGKKDGLKIYFHRDEMYPMQYATMAADLGTRAISHC</sequence>
<protein>
    <submittedName>
        <fullName evidence="3">Uncharacterized protein</fullName>
    </submittedName>
</protein>
<dbReference type="Proteomes" id="UP000429607">
    <property type="component" value="Unassembled WGS sequence"/>
</dbReference>
<comment type="caution">
    <text evidence="3">The sequence shown here is derived from an EMBL/GenBank/DDBJ whole genome shotgun (WGS) entry which is preliminary data.</text>
</comment>